<dbReference type="PANTHER" id="PTHR12526:SF630">
    <property type="entry name" value="GLYCOSYLTRANSFERASE"/>
    <property type="match status" value="1"/>
</dbReference>
<evidence type="ECO:0000313" key="5">
    <source>
        <dbReference type="EMBL" id="RQX08639.1"/>
    </source>
</evidence>
<evidence type="ECO:0000259" key="4">
    <source>
        <dbReference type="Pfam" id="PF00534"/>
    </source>
</evidence>
<dbReference type="OrthoDB" id="3171021at2"/>
<dbReference type="InterPro" id="IPR001296">
    <property type="entry name" value="Glyco_trans_1"/>
</dbReference>
<sequence length="442" mass="49331">MPMVTGGWRRLVKPRAFQVPACPGRRRDSSLEGGLKVNDLTKSRLPDSAETPRGTARSATTEGYRVLATARVFEPGFRGGGPIRSLRFILDTLPDDLEVTLVTGDRDLSSPTPYPGLSGRLVRRDGRCAVFYLGSFALRHWVRLARHIRSRPLDLIYVNSLWSLFSVLPILAVALRLVRVRAIMLAPRGELSPGALAIKARKKRLFLAVWAPLLRWLDVRWQACSRLEEDQIRANMPWAQIMVNGNECPIPEQPAPRATAHDGPLRLVFVGRISPMKNLTRALEAVAGATRPLEFDIYGPREDEQYWVCCRRLIDAMPGHVRVRYLGELKADEVMATFSRYDAFLFPTLGENYGHVILESLASGCPVVCSDATPFSDLIADGGGAVVRPATAAALSETLDRLADRSAGERTEAKETAGRRYRLWRQQLRELNVLDHARRFCA</sequence>
<feature type="region of interest" description="Disordered" evidence="2">
    <location>
        <begin position="23"/>
        <end position="58"/>
    </location>
</feature>
<dbReference type="EMBL" id="QDGB01000439">
    <property type="protein sequence ID" value="RQX08639.1"/>
    <property type="molecule type" value="Genomic_DNA"/>
</dbReference>
<gene>
    <name evidence="5" type="ORF">DDE19_34575</name>
</gene>
<name>A0A3N9X6V4_9ACTN</name>
<reference evidence="5 6" key="1">
    <citation type="submission" date="2018-04" db="EMBL/GenBank/DDBJ databases">
        <title>Micromonosporas from Atacama Desert.</title>
        <authorList>
            <person name="Carro L."/>
            <person name="Klenk H.-P."/>
            <person name="Goodfellow M."/>
        </authorList>
    </citation>
    <scope>NUCLEOTIDE SEQUENCE [LARGE SCALE GENOMIC DNA]</scope>
    <source>
        <strain evidence="5 6">LB19</strain>
    </source>
</reference>
<keyword evidence="3" id="KW-1133">Transmembrane helix</keyword>
<evidence type="ECO:0000256" key="1">
    <source>
        <dbReference type="ARBA" id="ARBA00022679"/>
    </source>
</evidence>
<feature type="transmembrane region" description="Helical" evidence="3">
    <location>
        <begin position="156"/>
        <end position="178"/>
    </location>
</feature>
<dbReference type="Pfam" id="PF00534">
    <property type="entry name" value="Glycos_transf_1"/>
    <property type="match status" value="1"/>
</dbReference>
<dbReference type="GO" id="GO:0016757">
    <property type="term" value="F:glycosyltransferase activity"/>
    <property type="evidence" value="ECO:0007669"/>
    <property type="project" value="InterPro"/>
</dbReference>
<proteinExistence type="predicted"/>
<keyword evidence="3" id="KW-0812">Transmembrane</keyword>
<dbReference type="AlphaFoldDB" id="A0A3N9X6V4"/>
<accession>A0A3N9X6V4</accession>
<evidence type="ECO:0000256" key="2">
    <source>
        <dbReference type="SAM" id="MobiDB-lite"/>
    </source>
</evidence>
<keyword evidence="1" id="KW-0808">Transferase</keyword>
<organism evidence="5 6">
    <name type="scientific">Micromonospora ureilytica</name>
    <dbReference type="NCBI Taxonomy" id="709868"/>
    <lineage>
        <taxon>Bacteria</taxon>
        <taxon>Bacillati</taxon>
        <taxon>Actinomycetota</taxon>
        <taxon>Actinomycetes</taxon>
        <taxon>Micromonosporales</taxon>
        <taxon>Micromonosporaceae</taxon>
        <taxon>Micromonospora</taxon>
    </lineage>
</organism>
<dbReference type="SUPFAM" id="SSF53756">
    <property type="entry name" value="UDP-Glycosyltransferase/glycogen phosphorylase"/>
    <property type="match status" value="1"/>
</dbReference>
<evidence type="ECO:0000313" key="6">
    <source>
        <dbReference type="Proteomes" id="UP000278981"/>
    </source>
</evidence>
<keyword evidence="3" id="KW-0472">Membrane</keyword>
<feature type="domain" description="Glycosyl transferase family 1" evidence="4">
    <location>
        <begin position="262"/>
        <end position="414"/>
    </location>
</feature>
<evidence type="ECO:0000256" key="3">
    <source>
        <dbReference type="SAM" id="Phobius"/>
    </source>
</evidence>
<dbReference type="PANTHER" id="PTHR12526">
    <property type="entry name" value="GLYCOSYLTRANSFERASE"/>
    <property type="match status" value="1"/>
</dbReference>
<dbReference type="Proteomes" id="UP000278981">
    <property type="component" value="Unassembled WGS sequence"/>
</dbReference>
<comment type="caution">
    <text evidence="5">The sequence shown here is derived from an EMBL/GenBank/DDBJ whole genome shotgun (WGS) entry which is preliminary data.</text>
</comment>
<dbReference type="Gene3D" id="3.40.50.2000">
    <property type="entry name" value="Glycogen Phosphorylase B"/>
    <property type="match status" value="2"/>
</dbReference>
<protein>
    <recommendedName>
        <fullName evidence="4">Glycosyl transferase family 1 domain-containing protein</fullName>
    </recommendedName>
</protein>